<dbReference type="Gene3D" id="3.40.50.720">
    <property type="entry name" value="NAD(P)-binding Rossmann-like Domain"/>
    <property type="match status" value="1"/>
</dbReference>
<keyword evidence="3" id="KW-0521">NADP</keyword>
<dbReference type="AlphaFoldDB" id="A0A8H4RD33"/>
<dbReference type="PANTHER" id="PTHR43180">
    <property type="entry name" value="3-OXOACYL-(ACYL-CARRIER-PROTEIN) REDUCTASE (AFU_ORTHOLOGUE AFUA_6G11210)"/>
    <property type="match status" value="1"/>
</dbReference>
<dbReference type="Pfam" id="PF00106">
    <property type="entry name" value="adh_short"/>
    <property type="match status" value="1"/>
</dbReference>
<keyword evidence="8" id="KW-1185">Reference proteome</keyword>
<dbReference type="InterPro" id="IPR036291">
    <property type="entry name" value="NAD(P)-bd_dom_sf"/>
</dbReference>
<keyword evidence="2" id="KW-0808">Transferase</keyword>
<evidence type="ECO:0000256" key="6">
    <source>
        <dbReference type="ARBA" id="ARBA00023277"/>
    </source>
</evidence>
<keyword evidence="5" id="KW-0294">Fucose metabolism</keyword>
<dbReference type="GO" id="GO:0006004">
    <property type="term" value="P:fucose metabolic process"/>
    <property type="evidence" value="ECO:0007669"/>
    <property type="project" value="UniProtKB-KW"/>
</dbReference>
<proteinExistence type="inferred from homology"/>
<comment type="caution">
    <text evidence="7">The sequence shown here is derived from an EMBL/GenBank/DDBJ whole genome shotgun (WGS) entry which is preliminary data.</text>
</comment>
<dbReference type="PRINTS" id="PR00081">
    <property type="entry name" value="GDHRDH"/>
</dbReference>
<dbReference type="EMBL" id="JAAMPI010000895">
    <property type="protein sequence ID" value="KAF4627887.1"/>
    <property type="molecule type" value="Genomic_DNA"/>
</dbReference>
<dbReference type="OrthoDB" id="5371740at2759"/>
<dbReference type="PRINTS" id="PR00080">
    <property type="entry name" value="SDRFAMILY"/>
</dbReference>
<gene>
    <name evidence="7" type="ORF">G7Y89_g10270</name>
</gene>
<dbReference type="InterPro" id="IPR002347">
    <property type="entry name" value="SDR_fam"/>
</dbReference>
<evidence type="ECO:0008006" key="9">
    <source>
        <dbReference type="Google" id="ProtNLM"/>
    </source>
</evidence>
<reference evidence="7 8" key="1">
    <citation type="submission" date="2020-03" db="EMBL/GenBank/DDBJ databases">
        <title>Draft Genome Sequence of Cudoniella acicularis.</title>
        <authorList>
            <person name="Buettner E."/>
            <person name="Kellner H."/>
        </authorList>
    </citation>
    <scope>NUCLEOTIDE SEQUENCE [LARGE SCALE GENOMIC DNA]</scope>
    <source>
        <strain evidence="7 8">DSM 108380</strain>
    </source>
</reference>
<dbReference type="SUPFAM" id="SSF51735">
    <property type="entry name" value="NAD(P)-binding Rossmann-fold domains"/>
    <property type="match status" value="1"/>
</dbReference>
<keyword evidence="4" id="KW-0560">Oxidoreductase</keyword>
<dbReference type="GO" id="GO:0016491">
    <property type="term" value="F:oxidoreductase activity"/>
    <property type="evidence" value="ECO:0007669"/>
    <property type="project" value="UniProtKB-KW"/>
</dbReference>
<dbReference type="PROSITE" id="PS00061">
    <property type="entry name" value="ADH_SHORT"/>
    <property type="match status" value="1"/>
</dbReference>
<sequence>MVLVEFDPILLQTLKDKVVVLTGGANGIGRAAVQLFHGNGANVVFGDVADASGTRLVAELSSPKVTFVHCDTTSYSDQLDIFAKAHELYGRIDIVVANAGISIPQDPFSPEADINLEPSMREIDVNLKGQFFTTRIGMSYLRQNGGGDIVLVSSIAGFKECTGLAAYTASKHGVIGLMRGLHLAAIKEGIRINVICPWMTKTQMVKGIEQGWEVLGLPTNQPEDVARSIVLSSTANRVQKEKTPAGAAMPFAGKILWVAGGQSYEIEDALQRLEPKWLGVENSRVLEQGQAYLMSSETSWDSARTFLFLPFSLLDVIKSLPARHFTMGFFPHTSYRVKVGLVFLSIILTAHYLFSDHPIVQQDYTEIYRSATSSKKSLFVQRALNTGIDGPFDNSTLIELCKSKTWTPGLIFKCESPKGGVGNVRNIFLNCVRYAIEAGATSFIIPEIIGRGKTLATLHTDVLVPFTHYFDLEHFSQSLTSSCPQIHLIPHFNDLWDKPSTSKAVPLKPEELSTKFVDGNVLAVPGNWSIAFKDYLNTIHPSPFSTSLPALVSVKQPILQFPLSYDDPHFVANFGKILRFREDVRRLAATVQFAMSQKYEMGIEAGEEGIFPGRYYGAHLRTAPDAKAARWTPGICLSYI</sequence>
<evidence type="ECO:0000256" key="3">
    <source>
        <dbReference type="ARBA" id="ARBA00022857"/>
    </source>
</evidence>
<dbReference type="PANTHER" id="PTHR43180:SF86">
    <property type="entry name" value="DEHYDROGENASE, PUTATIVE (AFU_ORTHOLOGUE AFUA_3G00290)-RELATED"/>
    <property type="match status" value="1"/>
</dbReference>
<dbReference type="GO" id="GO:0016740">
    <property type="term" value="F:transferase activity"/>
    <property type="evidence" value="ECO:0007669"/>
    <property type="project" value="UniProtKB-KW"/>
</dbReference>
<name>A0A8H4RD33_9HELO</name>
<comment type="similarity">
    <text evidence="1">Belongs to the short-chain dehydrogenases/reductases (SDR) family.</text>
</comment>
<dbReference type="Proteomes" id="UP000566819">
    <property type="component" value="Unassembled WGS sequence"/>
</dbReference>
<dbReference type="InterPro" id="IPR019378">
    <property type="entry name" value="GDP-Fuc_O-FucTrfase"/>
</dbReference>
<evidence type="ECO:0000256" key="4">
    <source>
        <dbReference type="ARBA" id="ARBA00023002"/>
    </source>
</evidence>
<evidence type="ECO:0000313" key="8">
    <source>
        <dbReference type="Proteomes" id="UP000566819"/>
    </source>
</evidence>
<keyword evidence="6" id="KW-0119">Carbohydrate metabolism</keyword>
<evidence type="ECO:0000313" key="7">
    <source>
        <dbReference type="EMBL" id="KAF4627887.1"/>
    </source>
</evidence>
<evidence type="ECO:0000256" key="2">
    <source>
        <dbReference type="ARBA" id="ARBA00022679"/>
    </source>
</evidence>
<dbReference type="Pfam" id="PF10250">
    <property type="entry name" value="O-FucT"/>
    <property type="match status" value="1"/>
</dbReference>
<protein>
    <recommendedName>
        <fullName evidence="9">NAD(P)-binding protein</fullName>
    </recommendedName>
</protein>
<organism evidence="7 8">
    <name type="scientific">Cudoniella acicularis</name>
    <dbReference type="NCBI Taxonomy" id="354080"/>
    <lineage>
        <taxon>Eukaryota</taxon>
        <taxon>Fungi</taxon>
        <taxon>Dikarya</taxon>
        <taxon>Ascomycota</taxon>
        <taxon>Pezizomycotina</taxon>
        <taxon>Leotiomycetes</taxon>
        <taxon>Helotiales</taxon>
        <taxon>Tricladiaceae</taxon>
        <taxon>Cudoniella</taxon>
    </lineage>
</organism>
<evidence type="ECO:0000256" key="1">
    <source>
        <dbReference type="ARBA" id="ARBA00006484"/>
    </source>
</evidence>
<dbReference type="InterPro" id="IPR020904">
    <property type="entry name" value="Sc_DH/Rdtase_CS"/>
</dbReference>
<evidence type="ECO:0000256" key="5">
    <source>
        <dbReference type="ARBA" id="ARBA00023253"/>
    </source>
</evidence>
<accession>A0A8H4RD33</accession>